<feature type="compositionally biased region" description="Low complexity" evidence="1">
    <location>
        <begin position="1"/>
        <end position="24"/>
    </location>
</feature>
<proteinExistence type="predicted"/>
<name>A0A091V1P7_NIPNI</name>
<protein>
    <submittedName>
        <fullName evidence="2">Uncharacterized protein</fullName>
    </submittedName>
</protein>
<gene>
    <name evidence="2" type="ORF">Y956_10779</name>
</gene>
<evidence type="ECO:0000313" key="2">
    <source>
        <dbReference type="EMBL" id="KFQ96657.1"/>
    </source>
</evidence>
<dbReference type="AlphaFoldDB" id="A0A091V1P7"/>
<reference evidence="2 3" key="1">
    <citation type="submission" date="2014-04" db="EMBL/GenBank/DDBJ databases">
        <title>Genome evolution of avian class.</title>
        <authorList>
            <person name="Zhang G."/>
            <person name="Li C."/>
        </authorList>
    </citation>
    <scope>NUCLEOTIDE SEQUENCE [LARGE SCALE GENOMIC DNA]</scope>
    <source>
        <strain evidence="2">BGI_Y956</strain>
    </source>
</reference>
<organism evidence="2 3">
    <name type="scientific">Nipponia nippon</name>
    <name type="common">Crested ibis</name>
    <name type="synonym">Ibis nippon</name>
    <dbReference type="NCBI Taxonomy" id="128390"/>
    <lineage>
        <taxon>Eukaryota</taxon>
        <taxon>Metazoa</taxon>
        <taxon>Chordata</taxon>
        <taxon>Craniata</taxon>
        <taxon>Vertebrata</taxon>
        <taxon>Euteleostomi</taxon>
        <taxon>Archelosauria</taxon>
        <taxon>Archosauria</taxon>
        <taxon>Dinosauria</taxon>
        <taxon>Saurischia</taxon>
        <taxon>Theropoda</taxon>
        <taxon>Coelurosauria</taxon>
        <taxon>Aves</taxon>
        <taxon>Neognathae</taxon>
        <taxon>Neoaves</taxon>
        <taxon>Aequornithes</taxon>
        <taxon>Pelecaniformes</taxon>
        <taxon>Threskiornithidae</taxon>
        <taxon>Nipponia</taxon>
    </lineage>
</organism>
<sequence>MRVSRVSLESPFSSSPGSSRRPSSSGPPPTPCSLSAAALREASVRRCTRPELRWVREVMAGGDGRAKA</sequence>
<evidence type="ECO:0000256" key="1">
    <source>
        <dbReference type="SAM" id="MobiDB-lite"/>
    </source>
</evidence>
<dbReference type="Proteomes" id="UP000053283">
    <property type="component" value="Unassembled WGS sequence"/>
</dbReference>
<accession>A0A091V1P7</accession>
<feature type="non-terminal residue" evidence="2">
    <location>
        <position position="68"/>
    </location>
</feature>
<keyword evidence="3" id="KW-1185">Reference proteome</keyword>
<dbReference type="EMBL" id="KL410410">
    <property type="protein sequence ID" value="KFQ96657.1"/>
    <property type="molecule type" value="Genomic_DNA"/>
</dbReference>
<evidence type="ECO:0000313" key="3">
    <source>
        <dbReference type="Proteomes" id="UP000053283"/>
    </source>
</evidence>
<feature type="region of interest" description="Disordered" evidence="1">
    <location>
        <begin position="1"/>
        <end position="34"/>
    </location>
</feature>